<reference evidence="3" key="1">
    <citation type="submission" date="2023-06" db="EMBL/GenBank/DDBJ databases">
        <authorList>
            <person name="Delattre M."/>
        </authorList>
    </citation>
    <scope>NUCLEOTIDE SEQUENCE</scope>
    <source>
        <strain evidence="3">AF72</strain>
    </source>
</reference>
<evidence type="ECO:0000313" key="3">
    <source>
        <dbReference type="EMBL" id="CAJ0568622.1"/>
    </source>
</evidence>
<sequence length="124" mass="13567">MEIAIRMLRPETKNMDITAAIDKTAAAYGVKPIENMVSHSLERNHVDGALREGGGIVAQFKSTVMVMPNGLVKITGLPLDVDTLALTCKLEDEALLKTLNSALKPKKKEAPAEEGRRCARRRVK</sequence>
<dbReference type="AlphaFoldDB" id="A0AA36CHS7"/>
<dbReference type="PANTHER" id="PTHR10804">
    <property type="entry name" value="PROTEASE FAMILY M24 METHIONYL AMINOPEPTIDASE, AMINOPEPTIDASE P"/>
    <property type="match status" value="1"/>
</dbReference>
<evidence type="ECO:0000256" key="1">
    <source>
        <dbReference type="ARBA" id="ARBA00007319"/>
    </source>
</evidence>
<evidence type="ECO:0000256" key="2">
    <source>
        <dbReference type="SAM" id="MobiDB-lite"/>
    </source>
</evidence>
<proteinExistence type="inferred from homology"/>
<gene>
    <name evidence="3" type="ORF">MSPICULIGERA_LOCUS7137</name>
</gene>
<dbReference type="InterPro" id="IPR047113">
    <property type="entry name" value="PA2G4/ARX1"/>
</dbReference>
<evidence type="ECO:0000313" key="4">
    <source>
        <dbReference type="Proteomes" id="UP001177023"/>
    </source>
</evidence>
<dbReference type="Gene3D" id="3.90.230.10">
    <property type="entry name" value="Creatinase/methionine aminopeptidase superfamily"/>
    <property type="match status" value="2"/>
</dbReference>
<feature type="region of interest" description="Disordered" evidence="2">
    <location>
        <begin position="104"/>
        <end position="124"/>
    </location>
</feature>
<comment type="caution">
    <text evidence="3">The sequence shown here is derived from an EMBL/GenBank/DDBJ whole genome shotgun (WGS) entry which is preliminary data.</text>
</comment>
<protein>
    <submittedName>
        <fullName evidence="3">Uncharacterized protein</fullName>
    </submittedName>
</protein>
<name>A0AA36CHS7_9BILA</name>
<accession>A0AA36CHS7</accession>
<dbReference type="InterPro" id="IPR036005">
    <property type="entry name" value="Creatinase/aminopeptidase-like"/>
</dbReference>
<dbReference type="SUPFAM" id="SSF55920">
    <property type="entry name" value="Creatinase/aminopeptidase"/>
    <property type="match status" value="1"/>
</dbReference>
<keyword evidence="4" id="KW-1185">Reference proteome</keyword>
<comment type="similarity">
    <text evidence="1">Belongs to the peptidase M24 family.</text>
</comment>
<organism evidence="3 4">
    <name type="scientific">Mesorhabditis spiculigera</name>
    <dbReference type="NCBI Taxonomy" id="96644"/>
    <lineage>
        <taxon>Eukaryota</taxon>
        <taxon>Metazoa</taxon>
        <taxon>Ecdysozoa</taxon>
        <taxon>Nematoda</taxon>
        <taxon>Chromadorea</taxon>
        <taxon>Rhabditida</taxon>
        <taxon>Rhabditina</taxon>
        <taxon>Rhabditomorpha</taxon>
        <taxon>Rhabditoidea</taxon>
        <taxon>Rhabditidae</taxon>
        <taxon>Mesorhabditinae</taxon>
        <taxon>Mesorhabditis</taxon>
    </lineage>
</organism>
<dbReference type="EMBL" id="CATQJA010001780">
    <property type="protein sequence ID" value="CAJ0568622.1"/>
    <property type="molecule type" value="Genomic_DNA"/>
</dbReference>
<feature type="non-terminal residue" evidence="3">
    <location>
        <position position="1"/>
    </location>
</feature>
<feature type="compositionally biased region" description="Basic and acidic residues" evidence="2">
    <location>
        <begin position="108"/>
        <end position="117"/>
    </location>
</feature>
<dbReference type="Proteomes" id="UP001177023">
    <property type="component" value="Unassembled WGS sequence"/>
</dbReference>
<dbReference type="PANTHER" id="PTHR10804:SF11">
    <property type="entry name" value="PROLIFERATION-ASSOCIATED PROTEIN 2G4"/>
    <property type="match status" value="1"/>
</dbReference>